<evidence type="ECO:0000313" key="11">
    <source>
        <dbReference type="EMBL" id="EOT74093.1"/>
    </source>
</evidence>
<feature type="transmembrane region" description="Helical" evidence="8">
    <location>
        <begin position="81"/>
        <end position="100"/>
    </location>
</feature>
<dbReference type="InterPro" id="IPR004626">
    <property type="entry name" value="RarD"/>
</dbReference>
<dbReference type="RefSeq" id="WP_010764174.1">
    <property type="nucleotide sequence ID" value="NZ_ASWB01000001.1"/>
</dbReference>
<feature type="transmembrane region" description="Helical" evidence="8">
    <location>
        <begin position="187"/>
        <end position="205"/>
    </location>
</feature>
<accession>R2R2G2</accession>
<feature type="transmembrane region" description="Helical" evidence="8">
    <location>
        <begin position="37"/>
        <end position="60"/>
    </location>
</feature>
<evidence type="ECO:0000256" key="6">
    <source>
        <dbReference type="ARBA" id="ARBA00022989"/>
    </source>
</evidence>
<dbReference type="PANTHER" id="PTHR22911">
    <property type="entry name" value="ACYL-MALONYL CONDENSING ENZYME-RELATED"/>
    <property type="match status" value="1"/>
</dbReference>
<sequence>MKGVIQVREQKKGIILGFIAYVFWGIIPIYWKLLPTVAPLDILCYRIVWSFLFMIIYILVTKRWTLFMTEVKAVLQDKKKLLAIICAAILISVNWFTFIYTVSQGHVTQASLGYYMNPLVNVLLATLILKEKLSRSGMIACGLALMGVLLLTIQTGEIPVAPIIMAVTFSFYGLIKKGVSVSSYTGLTIETFVILPVAMIYLVFFSRQGFMNYELSTNLLLMGAGIVTAIPLLLFAQAAKQISYIILGFIQYVGPTLMLISALFLYHEPYTADQFIAFGFIWAGIAAFTYGNIYTYRKEKKFVK</sequence>
<reference evidence="11 13" key="2">
    <citation type="submission" date="2013-03" db="EMBL/GenBank/DDBJ databases">
        <title>The Genome Sequence of Enterococcus moraviensis BAA-383 (PacBio/Illumina hybrid assembly).</title>
        <authorList>
            <consortium name="The Broad Institute Genomics Platform"/>
            <consortium name="The Broad Institute Genome Sequencing Center for Infectious Disease"/>
            <person name="Earl A."/>
            <person name="Russ C."/>
            <person name="Gilmore M."/>
            <person name="Surin D."/>
            <person name="Walker B."/>
            <person name="Young S."/>
            <person name="Zeng Q."/>
            <person name="Gargeya S."/>
            <person name="Fitzgerald M."/>
            <person name="Haas B."/>
            <person name="Abouelleil A."/>
            <person name="Allen A.W."/>
            <person name="Alvarado L."/>
            <person name="Arachchi H.M."/>
            <person name="Berlin A.M."/>
            <person name="Chapman S.B."/>
            <person name="Gainer-Dewar J."/>
            <person name="Goldberg J."/>
            <person name="Griggs A."/>
            <person name="Gujja S."/>
            <person name="Hansen M."/>
            <person name="Howarth C."/>
            <person name="Imamovic A."/>
            <person name="Ireland A."/>
            <person name="Larimer J."/>
            <person name="McCowan C."/>
            <person name="Murphy C."/>
            <person name="Pearson M."/>
            <person name="Poon T.W."/>
            <person name="Priest M."/>
            <person name="Roberts A."/>
            <person name="Saif S."/>
            <person name="Shea T."/>
            <person name="Sisk P."/>
            <person name="Sykes S."/>
            <person name="Wortman J."/>
            <person name="Nusbaum C."/>
            <person name="Birren B."/>
        </authorList>
    </citation>
    <scope>NUCLEOTIDE SEQUENCE [LARGE SCALE GENOMIC DNA]</scope>
    <source>
        <strain evidence="11 13">ATCC BAA-383</strain>
    </source>
</reference>
<dbReference type="SUPFAM" id="SSF103481">
    <property type="entry name" value="Multidrug resistance efflux transporter EmrE"/>
    <property type="match status" value="2"/>
</dbReference>
<keyword evidence="13" id="KW-1185">Reference proteome</keyword>
<dbReference type="GO" id="GO:0005886">
    <property type="term" value="C:plasma membrane"/>
    <property type="evidence" value="ECO:0007669"/>
    <property type="project" value="UniProtKB-SubCell"/>
</dbReference>
<evidence type="ECO:0000259" key="9">
    <source>
        <dbReference type="Pfam" id="PF00892"/>
    </source>
</evidence>
<comment type="similarity">
    <text evidence="2">Belongs to the EamA transporter family.</text>
</comment>
<evidence type="ECO:0000256" key="4">
    <source>
        <dbReference type="ARBA" id="ARBA00022475"/>
    </source>
</evidence>
<feature type="transmembrane region" description="Helical" evidence="8">
    <location>
        <begin position="242"/>
        <end position="264"/>
    </location>
</feature>
<protein>
    <submittedName>
        <fullName evidence="10">Protein RarD</fullName>
    </submittedName>
</protein>
<keyword evidence="4" id="KW-1003">Cell membrane</keyword>
<feature type="transmembrane region" description="Helical" evidence="8">
    <location>
        <begin position="12"/>
        <end position="31"/>
    </location>
</feature>
<dbReference type="AlphaFoldDB" id="R2R2G2"/>
<dbReference type="InterPro" id="IPR000620">
    <property type="entry name" value="EamA_dom"/>
</dbReference>
<dbReference type="Proteomes" id="UP000014157">
    <property type="component" value="Unassembled WGS sequence"/>
</dbReference>
<feature type="domain" description="EamA" evidence="9">
    <location>
        <begin position="12"/>
        <end position="152"/>
    </location>
</feature>
<proteinExistence type="inferred from homology"/>
<comment type="subcellular location">
    <subcellularLocation>
        <location evidence="1">Cell membrane</location>
        <topology evidence="1">Multi-pass membrane protein</topology>
    </subcellularLocation>
</comment>
<evidence type="ECO:0000313" key="12">
    <source>
        <dbReference type="Proteomes" id="UP000013781"/>
    </source>
</evidence>
<comment type="caution">
    <text evidence="10">The sequence shown here is derived from an EMBL/GenBank/DDBJ whole genome shotgun (WGS) entry which is preliminary data.</text>
</comment>
<dbReference type="PANTHER" id="PTHR22911:SF137">
    <property type="entry name" value="SOLUTE CARRIER FAMILY 35 MEMBER G2-RELATED"/>
    <property type="match status" value="1"/>
</dbReference>
<evidence type="ECO:0000313" key="13">
    <source>
        <dbReference type="Proteomes" id="UP000014157"/>
    </source>
</evidence>
<dbReference type="OrthoDB" id="369870at2"/>
<dbReference type="EMBL" id="AJAS01000008">
    <property type="protein sequence ID" value="EOI03030.1"/>
    <property type="molecule type" value="Genomic_DNA"/>
</dbReference>
<dbReference type="Proteomes" id="UP000013781">
    <property type="component" value="Unassembled WGS sequence"/>
</dbReference>
<feature type="transmembrane region" description="Helical" evidence="8">
    <location>
        <begin position="217"/>
        <end position="235"/>
    </location>
</feature>
<feature type="transmembrane region" description="Helical" evidence="8">
    <location>
        <begin position="159"/>
        <end position="175"/>
    </location>
</feature>
<evidence type="ECO:0000256" key="3">
    <source>
        <dbReference type="ARBA" id="ARBA00022448"/>
    </source>
</evidence>
<gene>
    <name evidence="11" type="ORF">I586_01089</name>
    <name evidence="10" type="ORF">UAY_00777</name>
</gene>
<dbReference type="HOGENOM" id="CLU_054508_1_0_9"/>
<dbReference type="NCBIfam" id="TIGR00688">
    <property type="entry name" value="rarD"/>
    <property type="match status" value="1"/>
</dbReference>
<evidence type="ECO:0000313" key="10">
    <source>
        <dbReference type="EMBL" id="EOI03030.1"/>
    </source>
</evidence>
<keyword evidence="5 8" id="KW-0812">Transmembrane</keyword>
<organism evidence="10 12">
    <name type="scientific">Enterococcus moraviensis ATCC BAA-383</name>
    <dbReference type="NCBI Taxonomy" id="1158609"/>
    <lineage>
        <taxon>Bacteria</taxon>
        <taxon>Bacillati</taxon>
        <taxon>Bacillota</taxon>
        <taxon>Bacilli</taxon>
        <taxon>Lactobacillales</taxon>
        <taxon>Enterococcaceae</taxon>
        <taxon>Enterococcus</taxon>
    </lineage>
</organism>
<dbReference type="EMBL" id="ASWB01000001">
    <property type="protein sequence ID" value="EOT74093.1"/>
    <property type="molecule type" value="Genomic_DNA"/>
</dbReference>
<evidence type="ECO:0000256" key="5">
    <source>
        <dbReference type="ARBA" id="ARBA00022692"/>
    </source>
</evidence>
<feature type="transmembrane region" description="Helical" evidence="8">
    <location>
        <begin position="112"/>
        <end position="129"/>
    </location>
</feature>
<name>R2R2G2_9ENTE</name>
<dbReference type="STRING" id="155617.RV09_GL002781"/>
<keyword evidence="6 8" id="KW-1133">Transmembrane helix</keyword>
<dbReference type="eggNOG" id="COG2962">
    <property type="taxonomic scope" value="Bacteria"/>
</dbReference>
<feature type="transmembrane region" description="Helical" evidence="8">
    <location>
        <begin position="276"/>
        <end position="296"/>
    </location>
</feature>
<keyword evidence="7 8" id="KW-0472">Membrane</keyword>
<keyword evidence="3" id="KW-0813">Transport</keyword>
<feature type="transmembrane region" description="Helical" evidence="8">
    <location>
        <begin position="136"/>
        <end position="153"/>
    </location>
</feature>
<dbReference type="Pfam" id="PF00892">
    <property type="entry name" value="EamA"/>
    <property type="match status" value="1"/>
</dbReference>
<dbReference type="PATRIC" id="fig|1158609.3.peg.739"/>
<dbReference type="InterPro" id="IPR037185">
    <property type="entry name" value="EmrE-like"/>
</dbReference>
<evidence type="ECO:0000256" key="2">
    <source>
        <dbReference type="ARBA" id="ARBA00007362"/>
    </source>
</evidence>
<evidence type="ECO:0000256" key="8">
    <source>
        <dbReference type="SAM" id="Phobius"/>
    </source>
</evidence>
<evidence type="ECO:0000256" key="7">
    <source>
        <dbReference type="ARBA" id="ARBA00023136"/>
    </source>
</evidence>
<evidence type="ECO:0000256" key="1">
    <source>
        <dbReference type="ARBA" id="ARBA00004651"/>
    </source>
</evidence>
<reference evidence="10 12" key="1">
    <citation type="submission" date="2013-02" db="EMBL/GenBank/DDBJ databases">
        <title>The Genome Sequence of Enterococcus moraviensis BAA-383.</title>
        <authorList>
            <consortium name="The Broad Institute Genome Sequencing Platform"/>
            <consortium name="The Broad Institute Genome Sequencing Center for Infectious Disease"/>
            <person name="Earl A.M."/>
            <person name="Gilmore M.S."/>
            <person name="Lebreton F."/>
            <person name="Walker B."/>
            <person name="Young S.K."/>
            <person name="Zeng Q."/>
            <person name="Gargeya S."/>
            <person name="Fitzgerald M."/>
            <person name="Haas B."/>
            <person name="Abouelleil A."/>
            <person name="Alvarado L."/>
            <person name="Arachchi H.M."/>
            <person name="Berlin A.M."/>
            <person name="Chapman S.B."/>
            <person name="Dewar J."/>
            <person name="Goldberg J."/>
            <person name="Griggs A."/>
            <person name="Gujja S."/>
            <person name="Hansen M."/>
            <person name="Howarth C."/>
            <person name="Imamovic A."/>
            <person name="Larimer J."/>
            <person name="McCowan C."/>
            <person name="Murphy C."/>
            <person name="Neiman D."/>
            <person name="Pearson M."/>
            <person name="Priest M."/>
            <person name="Roberts A."/>
            <person name="Saif S."/>
            <person name="Shea T."/>
            <person name="Sisk P."/>
            <person name="Sykes S."/>
            <person name="Wortman J."/>
            <person name="Nusbaum C."/>
            <person name="Birren B."/>
        </authorList>
    </citation>
    <scope>NUCLEOTIDE SEQUENCE [LARGE SCALE GENOMIC DNA]</scope>
    <source>
        <strain evidence="10 12">ATCC BAA-383</strain>
    </source>
</reference>